<dbReference type="InterPro" id="IPR036167">
    <property type="entry name" value="tRNA_intron_Endo_cat-like_sf"/>
</dbReference>
<evidence type="ECO:0000259" key="7">
    <source>
        <dbReference type="Pfam" id="PF01974"/>
    </source>
</evidence>
<dbReference type="InterPro" id="IPR011856">
    <property type="entry name" value="tRNA_endonuc-like_dom_sf"/>
</dbReference>
<dbReference type="PANTHER" id="PTHR13070:SF0">
    <property type="entry name" value="TRNA-SPLICING ENDONUCLEASE SUBUNIT SEN34"/>
    <property type="match status" value="1"/>
</dbReference>
<dbReference type="GO" id="GO:0000379">
    <property type="term" value="P:tRNA-type intron splice site recognition and cleavage"/>
    <property type="evidence" value="ECO:0007669"/>
    <property type="project" value="TreeGrafter"/>
</dbReference>
<dbReference type="EMBL" id="JAEHOE010000006">
    <property type="protein sequence ID" value="KAG2499441.1"/>
    <property type="molecule type" value="Genomic_DNA"/>
</dbReference>
<name>A0A835YB85_9CHLO</name>
<evidence type="ECO:0000313" key="10">
    <source>
        <dbReference type="Proteomes" id="UP000612055"/>
    </source>
</evidence>
<evidence type="ECO:0000256" key="6">
    <source>
        <dbReference type="SAM" id="MobiDB-lite"/>
    </source>
</evidence>
<evidence type="ECO:0000256" key="3">
    <source>
        <dbReference type="ARBA" id="ARBA00022694"/>
    </source>
</evidence>
<keyword evidence="4" id="KW-0456">Lyase</keyword>
<feature type="compositionally biased region" description="Low complexity" evidence="6">
    <location>
        <begin position="291"/>
        <end position="311"/>
    </location>
</feature>
<sequence length="373" mass="37170">MRLRKRHRIMGCLVGSVAQYKSQNEVNALPLELSADEVTLASRRGWVQLLPETAAPVRAAAEAASAAAAAARAAAAAAAGASGRGGEGGGRPWADESWHGAYAEYYSQWDPRRGFTGRRLPLLGPKRRRLAQQAEGAGAEAGAVKAEAGRGGAAGELGGSGGGEGKGGAAAPGPAVDASEPGWRVAVTEGGAYKLPLTAQAAAAARAGAGGAAAAAGGGADAAPPSVRWSHPASPAAALRYAVFEDLHDKGFTLTGGLKFGADMLAYPGDPSLYHAQFTVRAIPSTATAACTSPHPSTAPSATGSASAASPAAPPSGPQPWLNPMGLKAAARGSHGARKHMLLAYLKDAGPGRPPAVCYFTFAPEAGFGGSKG</sequence>
<organism evidence="9 10">
    <name type="scientific">Edaphochlamys debaryana</name>
    <dbReference type="NCBI Taxonomy" id="47281"/>
    <lineage>
        <taxon>Eukaryota</taxon>
        <taxon>Viridiplantae</taxon>
        <taxon>Chlorophyta</taxon>
        <taxon>core chlorophytes</taxon>
        <taxon>Chlorophyceae</taxon>
        <taxon>CS clade</taxon>
        <taxon>Chlamydomonadales</taxon>
        <taxon>Chlamydomonadales incertae sedis</taxon>
        <taxon>Edaphochlamys</taxon>
    </lineage>
</organism>
<feature type="compositionally biased region" description="Low complexity" evidence="6">
    <location>
        <begin position="131"/>
        <end position="146"/>
    </location>
</feature>
<evidence type="ECO:0000256" key="5">
    <source>
        <dbReference type="ARBA" id="ARBA00034031"/>
    </source>
</evidence>
<dbReference type="Gene3D" id="3.40.1350.10">
    <property type="match status" value="1"/>
</dbReference>
<dbReference type="Proteomes" id="UP000612055">
    <property type="component" value="Unassembled WGS sequence"/>
</dbReference>
<dbReference type="AlphaFoldDB" id="A0A835YB85"/>
<proteinExistence type="inferred from homology"/>
<evidence type="ECO:0000259" key="8">
    <source>
        <dbReference type="Pfam" id="PF26577"/>
    </source>
</evidence>
<dbReference type="GO" id="GO:0005634">
    <property type="term" value="C:nucleus"/>
    <property type="evidence" value="ECO:0007669"/>
    <property type="project" value="UniProtKB-ARBA"/>
</dbReference>
<dbReference type="Pfam" id="PF01974">
    <property type="entry name" value="tRNA_int_endo"/>
    <property type="match status" value="1"/>
</dbReference>
<dbReference type="SUPFAM" id="SSF53032">
    <property type="entry name" value="tRNA-intron endonuclease catalytic domain-like"/>
    <property type="match status" value="1"/>
</dbReference>
<evidence type="ECO:0000256" key="2">
    <source>
        <dbReference type="ARBA" id="ARBA00012573"/>
    </source>
</evidence>
<evidence type="ECO:0000256" key="4">
    <source>
        <dbReference type="ARBA" id="ARBA00023239"/>
    </source>
</evidence>
<gene>
    <name evidence="9" type="ORF">HYH03_002388</name>
</gene>
<evidence type="ECO:0000256" key="1">
    <source>
        <dbReference type="ARBA" id="ARBA00008078"/>
    </source>
</evidence>
<dbReference type="PANTHER" id="PTHR13070">
    <property type="entry name" value="TRNA-SPLICING ENDONUCLEASE SUBUNIT SEN34-RELATED"/>
    <property type="match status" value="1"/>
</dbReference>
<dbReference type="CDD" id="cd22363">
    <property type="entry name" value="tRNA-intron_lyase_C"/>
    <property type="match status" value="1"/>
</dbReference>
<feature type="compositionally biased region" description="Gly residues" evidence="6">
    <location>
        <begin position="149"/>
        <end position="170"/>
    </location>
</feature>
<dbReference type="InterPro" id="IPR006677">
    <property type="entry name" value="tRNA_intron_Endonuc_cat-like"/>
</dbReference>
<comment type="caution">
    <text evidence="9">The sequence shown here is derived from an EMBL/GenBank/DDBJ whole genome shotgun (WGS) entry which is preliminary data.</text>
</comment>
<comment type="similarity">
    <text evidence="1">Belongs to the tRNA-intron endonuclease family.</text>
</comment>
<dbReference type="OrthoDB" id="546120at2759"/>
<protein>
    <recommendedName>
        <fullName evidence="2">tRNA-intron lyase</fullName>
        <ecNumber evidence="2">4.6.1.16</ecNumber>
    </recommendedName>
</protein>
<dbReference type="InterPro" id="IPR059049">
    <property type="entry name" value="TSEN34_N"/>
</dbReference>
<dbReference type="GO" id="GO:0000213">
    <property type="term" value="F:tRNA-intron lyase activity"/>
    <property type="evidence" value="ECO:0007669"/>
    <property type="project" value="UniProtKB-EC"/>
</dbReference>
<dbReference type="GO" id="GO:0003676">
    <property type="term" value="F:nucleic acid binding"/>
    <property type="evidence" value="ECO:0007669"/>
    <property type="project" value="InterPro"/>
</dbReference>
<feature type="region of interest" description="Disordered" evidence="6">
    <location>
        <begin position="291"/>
        <end position="324"/>
    </location>
</feature>
<evidence type="ECO:0000313" key="9">
    <source>
        <dbReference type="EMBL" id="KAG2499441.1"/>
    </source>
</evidence>
<feature type="domain" description="TSEN34 N-terminal" evidence="8">
    <location>
        <begin position="1"/>
        <end position="50"/>
    </location>
</feature>
<feature type="domain" description="tRNA intron endonuclease catalytic" evidence="7">
    <location>
        <begin position="239"/>
        <end position="349"/>
    </location>
</feature>
<comment type="catalytic activity">
    <reaction evidence="5">
        <text>pretRNA = a 3'-half-tRNA molecule with a 5'-OH end + a 5'-half-tRNA molecule with a 2',3'-cyclic phosphate end + an intron with a 2',3'-cyclic phosphate and a 5'-hydroxyl terminus.</text>
        <dbReference type="EC" id="4.6.1.16"/>
    </reaction>
</comment>
<keyword evidence="3" id="KW-0819">tRNA processing</keyword>
<keyword evidence="10" id="KW-1185">Reference proteome</keyword>
<dbReference type="Pfam" id="PF26577">
    <property type="entry name" value="TSEN34_N"/>
    <property type="match status" value="1"/>
</dbReference>
<reference evidence="9" key="1">
    <citation type="journal article" date="2020" name="bioRxiv">
        <title>Comparative genomics of Chlamydomonas.</title>
        <authorList>
            <person name="Craig R.J."/>
            <person name="Hasan A.R."/>
            <person name="Ness R.W."/>
            <person name="Keightley P.D."/>
        </authorList>
    </citation>
    <scope>NUCLEOTIDE SEQUENCE</scope>
    <source>
        <strain evidence="9">CCAP 11/70</strain>
    </source>
</reference>
<feature type="region of interest" description="Disordered" evidence="6">
    <location>
        <begin position="129"/>
        <end position="178"/>
    </location>
</feature>
<dbReference type="EC" id="4.6.1.16" evidence="2"/>
<accession>A0A835YB85</accession>